<protein>
    <submittedName>
        <fullName evidence="2">Uncharacterized protein</fullName>
    </submittedName>
</protein>
<dbReference type="Pfam" id="PF15137">
    <property type="entry name" value="ECPIP"/>
    <property type="match status" value="1"/>
</dbReference>
<keyword evidence="1" id="KW-0472">Membrane</keyword>
<sequence length="310" mass="34768">MWSDLIALGVQCCQNKKFNILGVGEGLVLDISALIKHSRRPPTLLLVSGHASRPWHQRQHHYSSFFCHFHSDITFGKVFNGTSVTYTTSFAAMSEMYLLGHVGCVALYCVLCLVMPAILSAEFTLASVSEHHIIICTCMQDLVACSMINSSECVCHNHPLSMLERVGSHSAVTYKRLTVWYTSPLNVARLLNNSEIRHLSLAKCSSARGTSLSVEYFTVRRLERLYVSYPFWMPGQNHDVVLGRDVGMLYHEEPRIALIHTDVLVGKVELKAYTVKTMVDSNGMVPFPEMVDVSVDDLPDMSNIFVSFLY</sequence>
<dbReference type="EMBL" id="JABFDY010000002">
    <property type="protein sequence ID" value="KAF7710941.1"/>
    <property type="molecule type" value="Genomic_DNA"/>
</dbReference>
<proteinExistence type="predicted"/>
<evidence type="ECO:0000313" key="2">
    <source>
        <dbReference type="EMBL" id="KAF7710941.1"/>
    </source>
</evidence>
<reference evidence="2" key="1">
    <citation type="submission" date="2020-08" db="EMBL/GenBank/DDBJ databases">
        <title>Chromosome-level assembly of Southern catfish (Silurus meridionalis) provides insights into visual adaptation to the nocturnal and benthic lifestyles.</title>
        <authorList>
            <person name="Zhang Y."/>
            <person name="Wang D."/>
            <person name="Peng Z."/>
        </authorList>
    </citation>
    <scope>NUCLEOTIDE SEQUENCE</scope>
    <source>
        <strain evidence="2">SWU-2019-XX</strain>
        <tissue evidence="2">Muscle</tissue>
    </source>
</reference>
<evidence type="ECO:0000256" key="1">
    <source>
        <dbReference type="SAM" id="Phobius"/>
    </source>
</evidence>
<gene>
    <name evidence="2" type="ORF">HF521_009813</name>
</gene>
<accession>A0A8T0BUE8</accession>
<name>A0A8T0BUE8_SILME</name>
<feature type="transmembrane region" description="Helical" evidence="1">
    <location>
        <begin position="96"/>
        <end position="119"/>
    </location>
</feature>
<organism evidence="2 3">
    <name type="scientific">Silurus meridionalis</name>
    <name type="common">Southern catfish</name>
    <name type="synonym">Silurus soldatovi meridionalis</name>
    <dbReference type="NCBI Taxonomy" id="175797"/>
    <lineage>
        <taxon>Eukaryota</taxon>
        <taxon>Metazoa</taxon>
        <taxon>Chordata</taxon>
        <taxon>Craniata</taxon>
        <taxon>Vertebrata</taxon>
        <taxon>Euteleostomi</taxon>
        <taxon>Actinopterygii</taxon>
        <taxon>Neopterygii</taxon>
        <taxon>Teleostei</taxon>
        <taxon>Ostariophysi</taxon>
        <taxon>Siluriformes</taxon>
        <taxon>Siluridae</taxon>
        <taxon>Silurus</taxon>
    </lineage>
</organism>
<keyword evidence="1" id="KW-0812">Transmembrane</keyword>
<keyword evidence="3" id="KW-1185">Reference proteome</keyword>
<comment type="caution">
    <text evidence="2">The sequence shown here is derived from an EMBL/GenBank/DDBJ whole genome shotgun (WGS) entry which is preliminary data.</text>
</comment>
<dbReference type="Proteomes" id="UP000606274">
    <property type="component" value="Unassembled WGS sequence"/>
</dbReference>
<dbReference type="AlphaFoldDB" id="A0A8T0BUE8"/>
<keyword evidence="1" id="KW-1133">Transmembrane helix</keyword>
<dbReference type="InterPro" id="IPR029250">
    <property type="entry name" value="ECPIP"/>
</dbReference>
<evidence type="ECO:0000313" key="3">
    <source>
        <dbReference type="Proteomes" id="UP000606274"/>
    </source>
</evidence>